<accession>A0A1V6C8T6</accession>
<reference evidence="2" key="1">
    <citation type="submission" date="2017-02" db="EMBL/GenBank/DDBJ databases">
        <title>Delving into the versatile metabolic prowess of the omnipresent phylum Bacteroidetes.</title>
        <authorList>
            <person name="Nobu M.K."/>
            <person name="Mei R."/>
            <person name="Narihiro T."/>
            <person name="Kuroda K."/>
            <person name="Liu W.-T."/>
        </authorList>
    </citation>
    <scope>NUCLEOTIDE SEQUENCE</scope>
    <source>
        <strain evidence="2">ADurb.Bin131</strain>
    </source>
</reference>
<organism evidence="2">
    <name type="scientific">candidate division TA06 bacterium ADurb.Bin131</name>
    <dbReference type="NCBI Taxonomy" id="1852827"/>
    <lineage>
        <taxon>Bacteria</taxon>
        <taxon>Bacteria division TA06</taxon>
    </lineage>
</organism>
<evidence type="ECO:0000313" key="2">
    <source>
        <dbReference type="EMBL" id="OQB73318.1"/>
    </source>
</evidence>
<dbReference type="AlphaFoldDB" id="A0A1V6C8T6"/>
<dbReference type="InterPro" id="IPR044060">
    <property type="entry name" value="Bacterial_rp_domain"/>
</dbReference>
<sequence length="187" mass="20951">MPVYIDAYSDSEKNYKMKMTSGVREGEYFNIVSAIDGTPDIFRISGNPHGIASDDTFIITIEDNATTVTIPQIDRTVYAEFGGEYKITVSVSGNGYVVINPEKEDYGPNEEVELTAIPTEGWYFARWEGDISGSDNPETIVMDDNKNITAVFLEKENHIYIVYESEADGEQSPEVSDVIYIVNEEEE</sequence>
<comment type="caution">
    <text evidence="2">The sequence shown here is derived from an EMBL/GenBank/DDBJ whole genome shotgun (WGS) entry which is preliminary data.</text>
</comment>
<dbReference type="Proteomes" id="UP000485562">
    <property type="component" value="Unassembled WGS sequence"/>
</dbReference>
<dbReference type="Pfam" id="PF18998">
    <property type="entry name" value="Flg_new_2"/>
    <property type="match status" value="1"/>
</dbReference>
<proteinExistence type="predicted"/>
<name>A0A1V6C8T6_UNCT6</name>
<gene>
    <name evidence="2" type="ORF">BWX89_01016</name>
</gene>
<feature type="domain" description="Bacterial repeat" evidence="1">
    <location>
        <begin position="85"/>
        <end position="154"/>
    </location>
</feature>
<protein>
    <recommendedName>
        <fullName evidence="1">Bacterial repeat domain-containing protein</fullName>
    </recommendedName>
</protein>
<dbReference type="EMBL" id="MWDQ01000086">
    <property type="protein sequence ID" value="OQB73318.1"/>
    <property type="molecule type" value="Genomic_DNA"/>
</dbReference>
<evidence type="ECO:0000259" key="1">
    <source>
        <dbReference type="Pfam" id="PF18998"/>
    </source>
</evidence>